<dbReference type="Proteomes" id="UP000541444">
    <property type="component" value="Unassembled WGS sequence"/>
</dbReference>
<dbReference type="OrthoDB" id="1927263at2759"/>
<dbReference type="EMBL" id="JACGCM010001825">
    <property type="protein sequence ID" value="KAF6148822.1"/>
    <property type="molecule type" value="Genomic_DNA"/>
</dbReference>
<organism evidence="1 2">
    <name type="scientific">Kingdonia uniflora</name>
    <dbReference type="NCBI Taxonomy" id="39325"/>
    <lineage>
        <taxon>Eukaryota</taxon>
        <taxon>Viridiplantae</taxon>
        <taxon>Streptophyta</taxon>
        <taxon>Embryophyta</taxon>
        <taxon>Tracheophyta</taxon>
        <taxon>Spermatophyta</taxon>
        <taxon>Magnoliopsida</taxon>
        <taxon>Ranunculales</taxon>
        <taxon>Circaeasteraceae</taxon>
        <taxon>Kingdonia</taxon>
    </lineage>
</organism>
<evidence type="ECO:0000313" key="1">
    <source>
        <dbReference type="EMBL" id="KAF6148822.1"/>
    </source>
</evidence>
<accession>A0A7J7M1V1</accession>
<gene>
    <name evidence="1" type="ORF">GIB67_014193</name>
</gene>
<comment type="caution">
    <text evidence="1">The sequence shown here is derived from an EMBL/GenBank/DDBJ whole genome shotgun (WGS) entry which is preliminary data.</text>
</comment>
<reference evidence="1 2" key="1">
    <citation type="journal article" date="2020" name="IScience">
        <title>Genome Sequencing of the Endangered Kingdonia uniflora (Circaeasteraceae, Ranunculales) Reveals Potential Mechanisms of Evolutionary Specialization.</title>
        <authorList>
            <person name="Sun Y."/>
            <person name="Deng T."/>
            <person name="Zhang A."/>
            <person name="Moore M.J."/>
            <person name="Landis J.B."/>
            <person name="Lin N."/>
            <person name="Zhang H."/>
            <person name="Zhang X."/>
            <person name="Huang J."/>
            <person name="Zhang X."/>
            <person name="Sun H."/>
            <person name="Wang H."/>
        </authorList>
    </citation>
    <scope>NUCLEOTIDE SEQUENCE [LARGE SCALE GENOMIC DNA]</scope>
    <source>
        <strain evidence="1">TB1705</strain>
        <tissue evidence="1">Leaf</tissue>
    </source>
</reference>
<evidence type="ECO:0000313" key="2">
    <source>
        <dbReference type="Proteomes" id="UP000541444"/>
    </source>
</evidence>
<protein>
    <submittedName>
        <fullName evidence="1">Uncharacterized protein</fullName>
    </submittedName>
</protein>
<dbReference type="AlphaFoldDB" id="A0A7J7M1V1"/>
<keyword evidence="2" id="KW-1185">Reference proteome</keyword>
<name>A0A7J7M1V1_9MAGN</name>
<sequence>MYLGLAFVDALSPKKKKLRHGHPQNITVEHKESIEHRKEEMVLKVNENVDLIHSILLQNMLKSRENMPDDSKNTEAETMEFRRWQADELIKVLGNLSGILDQLTDLVKQGGKTN</sequence>
<proteinExistence type="predicted"/>